<dbReference type="Proteomes" id="UP001420932">
    <property type="component" value="Unassembled WGS sequence"/>
</dbReference>
<feature type="domain" description="Transposase-associated" evidence="1">
    <location>
        <begin position="7"/>
        <end position="73"/>
    </location>
</feature>
<gene>
    <name evidence="2" type="ORF">Syun_006824</name>
</gene>
<keyword evidence="3" id="KW-1185">Reference proteome</keyword>
<comment type="caution">
    <text evidence="2">The sequence shown here is derived from an EMBL/GenBank/DDBJ whole genome shotgun (WGS) entry which is preliminary data.</text>
</comment>
<name>A0AAP0KXC5_9MAGN</name>
<organism evidence="2 3">
    <name type="scientific">Stephania yunnanensis</name>
    <dbReference type="NCBI Taxonomy" id="152371"/>
    <lineage>
        <taxon>Eukaryota</taxon>
        <taxon>Viridiplantae</taxon>
        <taxon>Streptophyta</taxon>
        <taxon>Embryophyta</taxon>
        <taxon>Tracheophyta</taxon>
        <taxon>Spermatophyta</taxon>
        <taxon>Magnoliopsida</taxon>
        <taxon>Ranunculales</taxon>
        <taxon>Menispermaceae</taxon>
        <taxon>Menispermoideae</taxon>
        <taxon>Cissampelideae</taxon>
        <taxon>Stephania</taxon>
    </lineage>
</organism>
<evidence type="ECO:0000313" key="3">
    <source>
        <dbReference type="Proteomes" id="UP001420932"/>
    </source>
</evidence>
<dbReference type="AlphaFoldDB" id="A0AAP0KXC5"/>
<dbReference type="EMBL" id="JBBNAF010000003">
    <property type="protein sequence ID" value="KAK9160483.1"/>
    <property type="molecule type" value="Genomic_DNA"/>
</dbReference>
<evidence type="ECO:0000313" key="2">
    <source>
        <dbReference type="EMBL" id="KAK9160483.1"/>
    </source>
</evidence>
<protein>
    <recommendedName>
        <fullName evidence="1">Transposase-associated domain-containing protein</fullName>
    </recommendedName>
</protein>
<dbReference type="Pfam" id="PF13963">
    <property type="entry name" value="Transpos_assoc"/>
    <property type="match status" value="1"/>
</dbReference>
<dbReference type="InterPro" id="IPR029480">
    <property type="entry name" value="Transpos_assoc"/>
</dbReference>
<proteinExistence type="predicted"/>
<evidence type="ECO:0000259" key="1">
    <source>
        <dbReference type="Pfam" id="PF13963"/>
    </source>
</evidence>
<accession>A0AAP0KXC5</accession>
<sequence length="145" mass="17025">MKLVDTYQLSDTYDMGVEQFLDYVFSKTSQRSKIHCSCSKFVKTYSKTREEVCSHLKVHEILENYNFWYHHGELRGKANFDSVDVNEVEGDDEVHEMLQDFFPAVGENDFAFNSSYPKVHEEEPNDEAKKFYRLLSDLDLLVYPG</sequence>
<reference evidence="2 3" key="1">
    <citation type="submission" date="2024-01" db="EMBL/GenBank/DDBJ databases">
        <title>Genome assemblies of Stephania.</title>
        <authorList>
            <person name="Yang L."/>
        </authorList>
    </citation>
    <scope>NUCLEOTIDE SEQUENCE [LARGE SCALE GENOMIC DNA]</scope>
    <source>
        <strain evidence="2">YNDBR</strain>
        <tissue evidence="2">Leaf</tissue>
    </source>
</reference>